<dbReference type="GO" id="GO:0036218">
    <property type="term" value="F:dTTP diphosphatase activity"/>
    <property type="evidence" value="ECO:0007669"/>
    <property type="project" value="RHEA"/>
</dbReference>
<dbReference type="GO" id="GO:0005737">
    <property type="term" value="C:cytoplasm"/>
    <property type="evidence" value="ECO:0007669"/>
    <property type="project" value="UniProtKB-SubCell"/>
</dbReference>
<dbReference type="RefSeq" id="WP_079419081.1">
    <property type="nucleotide sequence ID" value="NZ_MBTG01000045.1"/>
</dbReference>
<keyword evidence="3" id="KW-0546">Nucleotide metabolism</keyword>
<protein>
    <recommendedName>
        <fullName evidence="3">dTTP/UTP pyrophosphatase</fullName>
        <shortName evidence="3">dTTPase/UTPase</shortName>
        <ecNumber evidence="3">3.6.1.9</ecNumber>
    </recommendedName>
    <alternativeName>
        <fullName evidence="3">Nucleoside triphosphate pyrophosphatase</fullName>
    </alternativeName>
    <alternativeName>
        <fullName evidence="3">Nucleotide pyrophosphatase</fullName>
        <shortName evidence="3">Nucleotide PPase</shortName>
    </alternativeName>
</protein>
<accession>A0A1V4HAA5</accession>
<keyword evidence="3" id="KW-0963">Cytoplasm</keyword>
<dbReference type="GO" id="GO:0036221">
    <property type="term" value="F:UTP diphosphatase activity"/>
    <property type="evidence" value="ECO:0007669"/>
    <property type="project" value="RHEA"/>
</dbReference>
<dbReference type="InterPro" id="IPR029001">
    <property type="entry name" value="ITPase-like_fam"/>
</dbReference>
<dbReference type="SUPFAM" id="SSF52972">
    <property type="entry name" value="ITPase-like"/>
    <property type="match status" value="1"/>
</dbReference>
<dbReference type="PANTHER" id="PTHR43213:SF5">
    <property type="entry name" value="BIFUNCTIONAL DTTP_UTP PYROPHOSPHATASE_METHYLTRANSFERASE PROTEIN-RELATED"/>
    <property type="match status" value="1"/>
</dbReference>
<dbReference type="Gene3D" id="3.90.950.10">
    <property type="match status" value="1"/>
</dbReference>
<dbReference type="Pfam" id="PF02545">
    <property type="entry name" value="Maf"/>
    <property type="match status" value="1"/>
</dbReference>
<comment type="caution">
    <text evidence="4">The sequence shown here is derived from an EMBL/GenBank/DDBJ whole genome shotgun (WGS) entry which is preliminary data.</text>
</comment>
<dbReference type="EC" id="3.6.1.9" evidence="3"/>
<dbReference type="OrthoDB" id="9807767at2"/>
<comment type="catalytic activity">
    <reaction evidence="3">
        <text>dTTP + H2O = dTMP + diphosphate + H(+)</text>
        <dbReference type="Rhea" id="RHEA:28534"/>
        <dbReference type="ChEBI" id="CHEBI:15377"/>
        <dbReference type="ChEBI" id="CHEBI:15378"/>
        <dbReference type="ChEBI" id="CHEBI:33019"/>
        <dbReference type="ChEBI" id="CHEBI:37568"/>
        <dbReference type="ChEBI" id="CHEBI:63528"/>
        <dbReference type="EC" id="3.6.1.9"/>
    </reaction>
</comment>
<dbReference type="InterPro" id="IPR003697">
    <property type="entry name" value="Maf-like"/>
</dbReference>
<sequence>MSTNTNHHQRLILASSSPRRQELIQTLGLPYIIRVSDADETVEEKITPAQLVELLSLRKASMVREMLEAEEKHGIIIGSDTVVVYHNEVLGKPADEQDAFRMLQALQGNTHQVYSGIACIDAATGKQAVSHSVTDVKMKPMTDSQILRYIATGEPKDKAGSYAIQGIGATIVHAIEGDYFTVVGLPLSLLSDLLLQFDIEVL</sequence>
<reference evidence="5" key="1">
    <citation type="submission" date="2016-07" db="EMBL/GenBank/DDBJ databases">
        <authorList>
            <person name="Florea S."/>
            <person name="Webb J.S."/>
            <person name="Jaromczyk J."/>
            <person name="Schardl C.L."/>
        </authorList>
    </citation>
    <scope>NUCLEOTIDE SEQUENCE [LARGE SCALE GENOMIC DNA]</scope>
    <source>
        <strain evidence="5">CY1</strain>
    </source>
</reference>
<keyword evidence="5" id="KW-1185">Reference proteome</keyword>
<gene>
    <name evidence="4" type="ORF">BC351_08955</name>
</gene>
<dbReference type="NCBIfam" id="TIGR00172">
    <property type="entry name" value="maf"/>
    <property type="match status" value="1"/>
</dbReference>
<evidence type="ECO:0000256" key="3">
    <source>
        <dbReference type="HAMAP-Rule" id="MF_00528"/>
    </source>
</evidence>
<comment type="cofactor">
    <cofactor evidence="1 3">
        <name>a divalent metal cation</name>
        <dbReference type="ChEBI" id="CHEBI:60240"/>
    </cofactor>
</comment>
<dbReference type="GO" id="GO:0009117">
    <property type="term" value="P:nucleotide metabolic process"/>
    <property type="evidence" value="ECO:0007669"/>
    <property type="project" value="UniProtKB-KW"/>
</dbReference>
<evidence type="ECO:0000313" key="4">
    <source>
        <dbReference type="EMBL" id="OPH48582.1"/>
    </source>
</evidence>
<dbReference type="AlphaFoldDB" id="A0A1V4HAA5"/>
<dbReference type="EMBL" id="MBTG01000045">
    <property type="protein sequence ID" value="OPH48582.1"/>
    <property type="molecule type" value="Genomic_DNA"/>
</dbReference>
<keyword evidence="2 3" id="KW-0378">Hydrolase</keyword>
<evidence type="ECO:0000256" key="2">
    <source>
        <dbReference type="ARBA" id="ARBA00022801"/>
    </source>
</evidence>
<feature type="site" description="Important for substrate specificity" evidence="3">
    <location>
        <position position="81"/>
    </location>
</feature>
<name>A0A1V4HAA5_9BACL</name>
<organism evidence="4 5">
    <name type="scientific">Paenibacillus ferrarius</name>
    <dbReference type="NCBI Taxonomy" id="1469647"/>
    <lineage>
        <taxon>Bacteria</taxon>
        <taxon>Bacillati</taxon>
        <taxon>Bacillota</taxon>
        <taxon>Bacilli</taxon>
        <taxon>Bacillales</taxon>
        <taxon>Paenibacillaceae</taxon>
        <taxon>Paenibacillus</taxon>
    </lineage>
</organism>
<comment type="function">
    <text evidence="3">Nucleoside triphosphate pyrophosphatase that hydrolyzes dTTP and UTP. May have a dual role in cell division arrest and in preventing the incorporation of modified nucleotides into cellular nucleic acids.</text>
</comment>
<feature type="site" description="Important for substrate specificity" evidence="3">
    <location>
        <position position="19"/>
    </location>
</feature>
<dbReference type="PIRSF" id="PIRSF006305">
    <property type="entry name" value="Maf"/>
    <property type="match status" value="1"/>
</dbReference>
<comment type="catalytic activity">
    <reaction evidence="3">
        <text>UTP + H2O = UMP + diphosphate + H(+)</text>
        <dbReference type="Rhea" id="RHEA:29395"/>
        <dbReference type="ChEBI" id="CHEBI:15377"/>
        <dbReference type="ChEBI" id="CHEBI:15378"/>
        <dbReference type="ChEBI" id="CHEBI:33019"/>
        <dbReference type="ChEBI" id="CHEBI:46398"/>
        <dbReference type="ChEBI" id="CHEBI:57865"/>
        <dbReference type="EC" id="3.6.1.9"/>
    </reaction>
</comment>
<dbReference type="Proteomes" id="UP000190626">
    <property type="component" value="Unassembled WGS sequence"/>
</dbReference>
<feature type="active site" description="Proton acceptor" evidence="3">
    <location>
        <position position="80"/>
    </location>
</feature>
<evidence type="ECO:0000256" key="1">
    <source>
        <dbReference type="ARBA" id="ARBA00001968"/>
    </source>
</evidence>
<evidence type="ECO:0000313" key="5">
    <source>
        <dbReference type="Proteomes" id="UP000190626"/>
    </source>
</evidence>
<dbReference type="STRING" id="1469647.BC351_08955"/>
<proteinExistence type="inferred from homology"/>
<dbReference type="HAMAP" id="MF_00528">
    <property type="entry name" value="Maf"/>
    <property type="match status" value="1"/>
</dbReference>
<comment type="caution">
    <text evidence="3">Lacks conserved residue(s) required for the propagation of feature annotation.</text>
</comment>
<feature type="site" description="Important for substrate specificity" evidence="3">
    <location>
        <position position="165"/>
    </location>
</feature>
<dbReference type="CDD" id="cd00555">
    <property type="entry name" value="Maf"/>
    <property type="match status" value="1"/>
</dbReference>
<dbReference type="PANTHER" id="PTHR43213">
    <property type="entry name" value="BIFUNCTIONAL DTTP/UTP PYROPHOSPHATASE/METHYLTRANSFERASE PROTEIN-RELATED"/>
    <property type="match status" value="1"/>
</dbReference>
<comment type="subcellular location">
    <subcellularLocation>
        <location evidence="3">Cytoplasm</location>
    </subcellularLocation>
</comment>
<comment type="similarity">
    <text evidence="3">Belongs to the Maf family. YhdE subfamily.</text>
</comment>